<name>A0A4Z2FJK1_9TELE</name>
<protein>
    <submittedName>
        <fullName evidence="1">Uncharacterized protein</fullName>
    </submittedName>
</protein>
<evidence type="ECO:0000313" key="1">
    <source>
        <dbReference type="EMBL" id="TNN41376.1"/>
    </source>
</evidence>
<organism evidence="1 2">
    <name type="scientific">Liparis tanakae</name>
    <name type="common">Tanaka's snailfish</name>
    <dbReference type="NCBI Taxonomy" id="230148"/>
    <lineage>
        <taxon>Eukaryota</taxon>
        <taxon>Metazoa</taxon>
        <taxon>Chordata</taxon>
        <taxon>Craniata</taxon>
        <taxon>Vertebrata</taxon>
        <taxon>Euteleostomi</taxon>
        <taxon>Actinopterygii</taxon>
        <taxon>Neopterygii</taxon>
        <taxon>Teleostei</taxon>
        <taxon>Neoteleostei</taxon>
        <taxon>Acanthomorphata</taxon>
        <taxon>Eupercaria</taxon>
        <taxon>Perciformes</taxon>
        <taxon>Cottioidei</taxon>
        <taxon>Cottales</taxon>
        <taxon>Liparidae</taxon>
        <taxon>Liparis</taxon>
    </lineage>
</organism>
<proteinExistence type="predicted"/>
<dbReference type="Proteomes" id="UP000314294">
    <property type="component" value="Unassembled WGS sequence"/>
</dbReference>
<comment type="caution">
    <text evidence="1">The sequence shown here is derived from an EMBL/GenBank/DDBJ whole genome shotgun (WGS) entry which is preliminary data.</text>
</comment>
<gene>
    <name evidence="1" type="ORF">EYF80_048465</name>
</gene>
<reference evidence="1 2" key="1">
    <citation type="submission" date="2019-03" db="EMBL/GenBank/DDBJ databases">
        <title>First draft genome of Liparis tanakae, snailfish: a comprehensive survey of snailfish specific genes.</title>
        <authorList>
            <person name="Kim W."/>
            <person name="Song I."/>
            <person name="Jeong J.-H."/>
            <person name="Kim D."/>
            <person name="Kim S."/>
            <person name="Ryu S."/>
            <person name="Song J.Y."/>
            <person name="Lee S.K."/>
        </authorList>
    </citation>
    <scope>NUCLEOTIDE SEQUENCE [LARGE SCALE GENOMIC DNA]</scope>
    <source>
        <tissue evidence="1">Muscle</tissue>
    </source>
</reference>
<keyword evidence="2" id="KW-1185">Reference proteome</keyword>
<evidence type="ECO:0000313" key="2">
    <source>
        <dbReference type="Proteomes" id="UP000314294"/>
    </source>
</evidence>
<sequence>MDAFRMEMLQTPINVKPLASFPKYCVSDNVSHRQENLLYRGAWVGLDPDAMTRRRRLRGRHLTPETRFSLHKTPINPQ</sequence>
<accession>A0A4Z2FJK1</accession>
<dbReference type="AlphaFoldDB" id="A0A4Z2FJK1"/>
<dbReference type="EMBL" id="SRLO01001113">
    <property type="protein sequence ID" value="TNN41376.1"/>
    <property type="molecule type" value="Genomic_DNA"/>
</dbReference>